<sequence>MKSKIDEIINTTSNKDYDELIREQYIVDLDIGEKVQIKILDKDNKVLDEKEFIAKYVNCHINCQWQDKGIKKELEKKI</sequence>
<comment type="caution">
    <text evidence="1">The sequence shown here is derived from an EMBL/GenBank/DDBJ whole genome shotgun (WGS) entry which is preliminary data.</text>
</comment>
<accession>X1BZ64</accession>
<dbReference type="EMBL" id="BART01015586">
    <property type="protein sequence ID" value="GAG86412.1"/>
    <property type="molecule type" value="Genomic_DNA"/>
</dbReference>
<reference evidence="1" key="1">
    <citation type="journal article" date="2014" name="Front. Microbiol.">
        <title>High frequency of phylogenetically diverse reductive dehalogenase-homologous genes in deep subseafloor sedimentary metagenomes.</title>
        <authorList>
            <person name="Kawai M."/>
            <person name="Futagami T."/>
            <person name="Toyoda A."/>
            <person name="Takaki Y."/>
            <person name="Nishi S."/>
            <person name="Hori S."/>
            <person name="Arai W."/>
            <person name="Tsubouchi T."/>
            <person name="Morono Y."/>
            <person name="Uchiyama I."/>
            <person name="Ito T."/>
            <person name="Fujiyama A."/>
            <person name="Inagaki F."/>
            <person name="Takami H."/>
        </authorList>
    </citation>
    <scope>NUCLEOTIDE SEQUENCE</scope>
    <source>
        <strain evidence="1">Expedition CK06-06</strain>
    </source>
</reference>
<gene>
    <name evidence="1" type="ORF">S01H4_30231</name>
</gene>
<evidence type="ECO:0000313" key="1">
    <source>
        <dbReference type="EMBL" id="GAG86412.1"/>
    </source>
</evidence>
<name>X1BZ64_9ZZZZ</name>
<dbReference type="AlphaFoldDB" id="X1BZ64"/>
<protein>
    <submittedName>
        <fullName evidence="1">Uncharacterized protein</fullName>
    </submittedName>
</protein>
<proteinExistence type="predicted"/>
<organism evidence="1">
    <name type="scientific">marine sediment metagenome</name>
    <dbReference type="NCBI Taxonomy" id="412755"/>
    <lineage>
        <taxon>unclassified sequences</taxon>
        <taxon>metagenomes</taxon>
        <taxon>ecological metagenomes</taxon>
    </lineage>
</organism>